<dbReference type="Gene3D" id="2.60.120.1140">
    <property type="entry name" value="Protein of unknown function DUF192"/>
    <property type="match status" value="1"/>
</dbReference>
<proteinExistence type="predicted"/>
<dbReference type="InterPro" id="IPR003795">
    <property type="entry name" value="DUF192"/>
</dbReference>
<dbReference type="InterPro" id="IPR038695">
    <property type="entry name" value="Saro_0823-like_sf"/>
</dbReference>
<dbReference type="Pfam" id="PF02643">
    <property type="entry name" value="DUF192"/>
    <property type="match status" value="1"/>
</dbReference>
<dbReference type="PANTHER" id="PTHR37953:SF1">
    <property type="entry name" value="UPF0127 PROTEIN MJ1496"/>
    <property type="match status" value="1"/>
</dbReference>
<sequence>MHRSLSVGILFALLSIFQAVAPASAQISAGAEAPMILPVDETMLVAETANGQRSFSIEVADEDHERAAGLMFRTEMPDDRGMLFVFEATRPVSFWMKNTPMALDLVFIGEDGNVLAVLPGEPFSTASITPGQPTRFVLELKAGTAEKTGITEGVRLRHPRIDQVAG</sequence>
<evidence type="ECO:0000313" key="3">
    <source>
        <dbReference type="Proteomes" id="UP000601789"/>
    </source>
</evidence>
<dbReference type="EMBL" id="JADGMQ010000001">
    <property type="protein sequence ID" value="MBI1619472.1"/>
    <property type="molecule type" value="Genomic_DNA"/>
</dbReference>
<feature type="chain" id="PRO_5046423772" evidence="1">
    <location>
        <begin position="26"/>
        <end position="166"/>
    </location>
</feature>
<protein>
    <submittedName>
        <fullName evidence="2">DUF192 domain-containing protein</fullName>
    </submittedName>
</protein>
<organism evidence="2 3">
    <name type="scientific">Aquamicrobium zhengzhouense</name>
    <dbReference type="NCBI Taxonomy" id="2781738"/>
    <lineage>
        <taxon>Bacteria</taxon>
        <taxon>Pseudomonadati</taxon>
        <taxon>Pseudomonadota</taxon>
        <taxon>Alphaproteobacteria</taxon>
        <taxon>Hyphomicrobiales</taxon>
        <taxon>Phyllobacteriaceae</taxon>
        <taxon>Aquamicrobium</taxon>
    </lineage>
</organism>
<dbReference type="Proteomes" id="UP000601789">
    <property type="component" value="Unassembled WGS sequence"/>
</dbReference>
<feature type="signal peptide" evidence="1">
    <location>
        <begin position="1"/>
        <end position="25"/>
    </location>
</feature>
<dbReference type="PANTHER" id="PTHR37953">
    <property type="entry name" value="UPF0127 PROTEIN MJ1496"/>
    <property type="match status" value="1"/>
</dbReference>
<reference evidence="2 3" key="1">
    <citation type="submission" date="2020-10" db="EMBL/GenBank/DDBJ databases">
        <title>Aquamicrobium zhengzhouensis sp. nov., a exopolysaccharide producing bacterium isolated from farmland soil.</title>
        <authorList>
            <person name="Wang X."/>
        </authorList>
    </citation>
    <scope>NUCLEOTIDE SEQUENCE [LARGE SCALE GENOMIC DNA]</scope>
    <source>
        <strain evidence="3">cd-1</strain>
    </source>
</reference>
<gene>
    <name evidence="2" type="ORF">IOD40_02170</name>
</gene>
<name>A0ABS0SAC5_9HYPH</name>
<comment type="caution">
    <text evidence="2">The sequence shown here is derived from an EMBL/GenBank/DDBJ whole genome shotgun (WGS) entry which is preliminary data.</text>
</comment>
<keyword evidence="3" id="KW-1185">Reference proteome</keyword>
<dbReference type="RefSeq" id="WP_198473803.1">
    <property type="nucleotide sequence ID" value="NZ_JADGMQ010000001.1"/>
</dbReference>
<evidence type="ECO:0000256" key="1">
    <source>
        <dbReference type="SAM" id="SignalP"/>
    </source>
</evidence>
<evidence type="ECO:0000313" key="2">
    <source>
        <dbReference type="EMBL" id="MBI1619472.1"/>
    </source>
</evidence>
<accession>A0ABS0SAC5</accession>
<keyword evidence="1" id="KW-0732">Signal</keyword>